<dbReference type="PANTHER" id="PTHR28047:SF5">
    <property type="entry name" value="PROTEIN DCG1"/>
    <property type="match status" value="1"/>
</dbReference>
<reference evidence="3" key="1">
    <citation type="submission" date="2016-11" db="EMBL/GenBank/DDBJ databases">
        <authorList>
            <person name="Varghese N."/>
            <person name="Submissions S."/>
        </authorList>
    </citation>
    <scope>NUCLEOTIDE SEQUENCE [LARGE SCALE GENOMIC DNA]</scope>
    <source>
        <strain evidence="3">DSM 6637</strain>
    </source>
</reference>
<dbReference type="RefSeq" id="WP_073063893.1">
    <property type="nucleotide sequence ID" value="NZ_FRCK01000003.1"/>
</dbReference>
<dbReference type="InterPro" id="IPR053714">
    <property type="entry name" value="Iso_Racemase_Enz_sf"/>
</dbReference>
<name>A0A1M7FIA6_9RHOB</name>
<dbReference type="Gene3D" id="3.40.50.12500">
    <property type="match status" value="1"/>
</dbReference>
<dbReference type="PANTHER" id="PTHR28047">
    <property type="entry name" value="PROTEIN DCG1"/>
    <property type="match status" value="1"/>
</dbReference>
<dbReference type="Pfam" id="PF01177">
    <property type="entry name" value="Asp_Glu_race"/>
    <property type="match status" value="1"/>
</dbReference>
<dbReference type="OrthoDB" id="9791723at2"/>
<accession>A0A1M7FIA6</accession>
<evidence type="ECO:0000313" key="2">
    <source>
        <dbReference type="EMBL" id="SHM03703.1"/>
    </source>
</evidence>
<comment type="similarity">
    <text evidence="1">Belongs to the HyuE racemase family.</text>
</comment>
<evidence type="ECO:0000313" key="3">
    <source>
        <dbReference type="Proteomes" id="UP000184444"/>
    </source>
</evidence>
<dbReference type="InterPro" id="IPR052186">
    <property type="entry name" value="Hydantoin_racemase-like"/>
</dbReference>
<organism evidence="2 3">
    <name type="scientific">Paracoccus solventivorans</name>
    <dbReference type="NCBI Taxonomy" id="53463"/>
    <lineage>
        <taxon>Bacteria</taxon>
        <taxon>Pseudomonadati</taxon>
        <taxon>Pseudomonadota</taxon>
        <taxon>Alphaproteobacteria</taxon>
        <taxon>Rhodobacterales</taxon>
        <taxon>Paracoccaceae</taxon>
        <taxon>Paracoccus</taxon>
    </lineage>
</organism>
<proteinExistence type="inferred from homology"/>
<dbReference type="InterPro" id="IPR015942">
    <property type="entry name" value="Asp/Glu/hydantoin_racemase"/>
</dbReference>
<keyword evidence="3" id="KW-1185">Reference proteome</keyword>
<dbReference type="STRING" id="53463.SAMN05444389_10368"/>
<protein>
    <submittedName>
        <fullName evidence="2">Asp/Glu/hydantoin racemase</fullName>
    </submittedName>
</protein>
<sequence length="253" mass="27314">MTIRIWHQSVNELTRIAAYKRGIEDHAGRFLGKDAEVHVHGLAEGTYGELSPSDALGNAYLYHRVLGPIVEQAVEAERQGYDAFVMGSFSEPYLREMRTAVDIPVVSLTEAALLTGCALGTRIGLISNSPNVAYMTRLSVAKHHLEARVTAVTSLVPGMDEYALIAARDEPSALIDAFTRTARDLIADGAEVIVPAEGVMAEILAARGLTRIDDAVVLDVFAAAWVQALGLVRLRRGLSVTVSRAWAYSRGGN</sequence>
<dbReference type="GO" id="GO:0047661">
    <property type="term" value="F:amino-acid racemase activity"/>
    <property type="evidence" value="ECO:0007669"/>
    <property type="project" value="InterPro"/>
</dbReference>
<dbReference type="AlphaFoldDB" id="A0A1M7FIA6"/>
<dbReference type="EMBL" id="FRCK01000003">
    <property type="protein sequence ID" value="SHM03703.1"/>
    <property type="molecule type" value="Genomic_DNA"/>
</dbReference>
<gene>
    <name evidence="2" type="ORF">SAMN05444389_10368</name>
</gene>
<dbReference type="Proteomes" id="UP000184444">
    <property type="component" value="Unassembled WGS sequence"/>
</dbReference>
<evidence type="ECO:0000256" key="1">
    <source>
        <dbReference type="ARBA" id="ARBA00038414"/>
    </source>
</evidence>